<dbReference type="WBParaSite" id="TMUE_1000004157.1">
    <property type="protein sequence ID" value="TMUE_1000004157.1"/>
    <property type="gene ID" value="WBGene00291242"/>
</dbReference>
<evidence type="ECO:0000313" key="2">
    <source>
        <dbReference type="Proteomes" id="UP000046395"/>
    </source>
</evidence>
<keyword evidence="2" id="KW-1185">Reference proteome</keyword>
<feature type="region of interest" description="Disordered" evidence="1">
    <location>
        <begin position="1"/>
        <end position="29"/>
    </location>
</feature>
<sequence>MLIGAKRPGESIVSSAAKPEKSSQFGAHTRTHVRTQNLVGILKAINMLAHALAGDEQLLKQTAIRCNKRCILDLCHYIPFPEASSAETLQPLRQHVSRKATFYSTCISKDRIAAT</sequence>
<reference evidence="3" key="1">
    <citation type="submission" date="2019-12" db="UniProtKB">
        <authorList>
            <consortium name="WormBaseParasite"/>
        </authorList>
    </citation>
    <scope>IDENTIFICATION</scope>
</reference>
<organism evidence="2 3">
    <name type="scientific">Trichuris muris</name>
    <name type="common">Mouse whipworm</name>
    <dbReference type="NCBI Taxonomy" id="70415"/>
    <lineage>
        <taxon>Eukaryota</taxon>
        <taxon>Metazoa</taxon>
        <taxon>Ecdysozoa</taxon>
        <taxon>Nematoda</taxon>
        <taxon>Enoplea</taxon>
        <taxon>Dorylaimia</taxon>
        <taxon>Trichinellida</taxon>
        <taxon>Trichuridae</taxon>
        <taxon>Trichuris</taxon>
    </lineage>
</organism>
<protein>
    <submittedName>
        <fullName evidence="3">Uncharacterized protein</fullName>
    </submittedName>
</protein>
<evidence type="ECO:0000256" key="1">
    <source>
        <dbReference type="SAM" id="MobiDB-lite"/>
    </source>
</evidence>
<evidence type="ECO:0000313" key="3">
    <source>
        <dbReference type="WBParaSite" id="TMUE_1000004157.1"/>
    </source>
</evidence>
<dbReference type="Proteomes" id="UP000046395">
    <property type="component" value="Unassembled WGS sequence"/>
</dbReference>
<dbReference type="AlphaFoldDB" id="A0A5S6QB22"/>
<proteinExistence type="predicted"/>
<name>A0A5S6QB22_TRIMR</name>
<accession>A0A5S6QB22</accession>